<accession>A0A553I588</accession>
<dbReference type="SMART" id="SM00028">
    <property type="entry name" value="TPR"/>
    <property type="match status" value="2"/>
</dbReference>
<dbReference type="OrthoDB" id="124397at2759"/>
<evidence type="ECO:0000256" key="2">
    <source>
        <dbReference type="ARBA" id="ARBA00022803"/>
    </source>
</evidence>
<dbReference type="GO" id="GO:0072546">
    <property type="term" value="C:EMC complex"/>
    <property type="evidence" value="ECO:0007669"/>
    <property type="project" value="UniProtKB-UniRule"/>
</dbReference>
<dbReference type="SUPFAM" id="SSF48452">
    <property type="entry name" value="TPR-like"/>
    <property type="match status" value="1"/>
</dbReference>
<evidence type="ECO:0000313" key="7">
    <source>
        <dbReference type="Proteomes" id="UP000319160"/>
    </source>
</evidence>
<dbReference type="AlphaFoldDB" id="A0A553I588"/>
<evidence type="ECO:0000256" key="4">
    <source>
        <dbReference type="RuleBase" id="RU367091"/>
    </source>
</evidence>
<dbReference type="InterPro" id="IPR019734">
    <property type="entry name" value="TPR_rpt"/>
</dbReference>
<dbReference type="Proteomes" id="UP000319160">
    <property type="component" value="Unassembled WGS sequence"/>
</dbReference>
<keyword evidence="4" id="KW-0472">Membrane</keyword>
<evidence type="ECO:0000313" key="6">
    <source>
        <dbReference type="EMBL" id="TRX95357.1"/>
    </source>
</evidence>
<keyword evidence="2 3" id="KW-0802">TPR repeat</keyword>
<reference evidence="7" key="1">
    <citation type="submission" date="2019-06" db="EMBL/GenBank/DDBJ databases">
        <title>Draft genome sequence of the griseofulvin-producing fungus Xylaria cubensis strain G536.</title>
        <authorList>
            <person name="Mead M.E."/>
            <person name="Raja H.A."/>
            <person name="Steenwyk J.L."/>
            <person name="Knowles S.L."/>
            <person name="Oberlies N.H."/>
            <person name="Rokas A."/>
        </authorList>
    </citation>
    <scope>NUCLEOTIDE SEQUENCE [LARGE SCALE GENOMIC DNA]</scope>
    <source>
        <strain evidence="7">G536</strain>
    </source>
</reference>
<feature type="repeat" description="TPR" evidence="3">
    <location>
        <begin position="161"/>
        <end position="194"/>
    </location>
</feature>
<gene>
    <name evidence="6" type="ORF">FHL15_003688</name>
</gene>
<proteinExistence type="inferred from homology"/>
<comment type="function">
    <text evidence="4">Part of the endoplasmic reticulum membrane protein complex (EMC) that enables the energy-independent insertion into endoplasmic reticulum membranes of newly synthesized membrane proteins.</text>
</comment>
<dbReference type="FunFam" id="1.25.40.10:FF:001208">
    <property type="entry name" value="Tetratricopeptide repeat domain-containing protein"/>
    <property type="match status" value="1"/>
</dbReference>
<comment type="caution">
    <text evidence="6">The sequence shown here is derived from an EMBL/GenBank/DDBJ whole genome shotgun (WGS) entry which is preliminary data.</text>
</comment>
<comment type="subcellular location">
    <subcellularLocation>
        <location evidence="4">Endoplasmic reticulum membrane</location>
        <topology evidence="4">Peripheral membrane protein</topology>
        <orientation evidence="4">Cytoplasmic side</orientation>
    </subcellularLocation>
</comment>
<dbReference type="InterPro" id="IPR039856">
    <property type="entry name" value="EMC2-like"/>
</dbReference>
<dbReference type="InterPro" id="IPR055217">
    <property type="entry name" value="TPR_EMC2"/>
</dbReference>
<keyword evidence="1" id="KW-0677">Repeat</keyword>
<name>A0A553I588_9PEZI</name>
<evidence type="ECO:0000256" key="3">
    <source>
        <dbReference type="PROSITE-ProRule" id="PRU00339"/>
    </source>
</evidence>
<dbReference type="EMBL" id="VFLP01000016">
    <property type="protein sequence ID" value="TRX95357.1"/>
    <property type="molecule type" value="Genomic_DNA"/>
</dbReference>
<dbReference type="Pfam" id="PF22890">
    <property type="entry name" value="TPR_EMC2"/>
    <property type="match status" value="1"/>
</dbReference>
<protein>
    <recommendedName>
        <fullName evidence="4">ER membrane protein complex subunit 2</fullName>
    </recommendedName>
</protein>
<comment type="subunit">
    <text evidence="4">Component of the ER membrane protein complex (EMC).</text>
</comment>
<organism evidence="6 7">
    <name type="scientific">Xylaria flabelliformis</name>
    <dbReference type="NCBI Taxonomy" id="2512241"/>
    <lineage>
        <taxon>Eukaryota</taxon>
        <taxon>Fungi</taxon>
        <taxon>Dikarya</taxon>
        <taxon>Ascomycota</taxon>
        <taxon>Pezizomycotina</taxon>
        <taxon>Sordariomycetes</taxon>
        <taxon>Xylariomycetidae</taxon>
        <taxon>Xylariales</taxon>
        <taxon>Xylariaceae</taxon>
        <taxon>Xylaria</taxon>
    </lineage>
</organism>
<sequence length="324" mass="35849">MASSLLHPPGHLPPATALRLSQQAPSILENSPGAISTSLLQSMLSTSETQELWTKYENLLLSCLRTGDDTSAHQCLGRLVNRFGDDNERVMALKGLLKEATAPDDDATLDVILQEYEQILQVNPTNLPIVKRRAALLRAMGRTTEAANALNSLLDMSPTDAEAWGELADVYLAQGLYPQAIFAQEEVLVLQPNAWNIHARLGEILLMAAKTSDAPKRVTEALKRFCRSIELCDNYLRGYYGLKLATRQLLSEVAPKATTKQTETEEWDVPSSITVQKLDELATEKLAEIIRRYSAGEKDWQGYSEAEIVAARELLKTQDTATVR</sequence>
<dbReference type="Gene3D" id="1.25.40.10">
    <property type="entry name" value="Tetratricopeptide repeat domain"/>
    <property type="match status" value="1"/>
</dbReference>
<comment type="similarity">
    <text evidence="4">Belongs to the EMC2 family.</text>
</comment>
<evidence type="ECO:0000259" key="5">
    <source>
        <dbReference type="Pfam" id="PF22890"/>
    </source>
</evidence>
<dbReference type="PROSITE" id="PS50005">
    <property type="entry name" value="TPR"/>
    <property type="match status" value="1"/>
</dbReference>
<keyword evidence="4" id="KW-0256">Endoplasmic reticulum</keyword>
<keyword evidence="7" id="KW-1185">Reference proteome</keyword>
<dbReference type="PANTHER" id="PTHR12760">
    <property type="entry name" value="TETRATRICOPEPTIDE REPEAT PROTEIN"/>
    <property type="match status" value="1"/>
</dbReference>
<feature type="domain" description="EMC2 TPR-like" evidence="5">
    <location>
        <begin position="114"/>
        <end position="203"/>
    </location>
</feature>
<dbReference type="STRING" id="2512241.A0A553I588"/>
<dbReference type="InterPro" id="IPR011990">
    <property type="entry name" value="TPR-like_helical_dom_sf"/>
</dbReference>
<evidence type="ECO:0000256" key="1">
    <source>
        <dbReference type="ARBA" id="ARBA00022737"/>
    </source>
</evidence>